<dbReference type="Gene3D" id="2.160.20.120">
    <property type="match status" value="1"/>
</dbReference>
<proteinExistence type="predicted"/>
<evidence type="ECO:0000313" key="1">
    <source>
        <dbReference type="EMBL" id="PAK96933.1"/>
    </source>
</evidence>
<evidence type="ECO:0000313" key="2">
    <source>
        <dbReference type="Proteomes" id="UP000216867"/>
    </source>
</evidence>
<dbReference type="Proteomes" id="UP000216867">
    <property type="component" value="Unassembled WGS sequence"/>
</dbReference>
<protein>
    <submittedName>
        <fullName evidence="1">Uncharacterized protein</fullName>
    </submittedName>
</protein>
<reference evidence="1 2" key="1">
    <citation type="submission" date="2017-04" db="EMBL/GenBank/DDBJ databases">
        <title>Kefir bacterial isolates.</title>
        <authorList>
            <person name="Kim Y."/>
            <person name="Blasche S."/>
            <person name="Patil K.R."/>
        </authorList>
    </citation>
    <scope>NUCLEOTIDE SEQUENCE [LARGE SCALE GENOMIC DNA]</scope>
    <source>
        <strain evidence="1 2">OG2</strain>
    </source>
</reference>
<name>A0A269ZGM9_9MICO</name>
<sequence length="331" mass="34954">MPATVLVNQSARTGLRAVLVIAAAIVLLIPIAISVAHGASRLDYTKVESSEQLAASARDVRFSLDTGASITVRTTDADTATVTMTGVGPRDDVPKLRVEETNGESVVTVDDRKVFENARIDVAIPKATSKDTNLTFAGGLGEVDVRGEFNDVKADTDAGSVSLEGDFEKVQTTTDWGQTRFKGSFGSIEAKSDVGTLEGTDLKVRNRVDATTSTGSIDLDFSNEMVPTSGITVKADEGKIDLRLPRLDLVKEHMSAEAAGPDDGRDGSADDGAEVKDLFYRINATSNQGSVDLAKDLEKYDASKDPKDAEGKAVIPVSVTADTGAITIDQN</sequence>
<accession>A0A269ZGM9</accession>
<dbReference type="AlphaFoldDB" id="A0A269ZGM9"/>
<dbReference type="RefSeq" id="WP_095375453.1">
    <property type="nucleotide sequence ID" value="NZ_NCWY01000002.1"/>
</dbReference>
<dbReference type="EMBL" id="NCWY01000002">
    <property type="protein sequence ID" value="PAK96933.1"/>
    <property type="molecule type" value="Genomic_DNA"/>
</dbReference>
<gene>
    <name evidence="1" type="ORF">B8X04_03250</name>
</gene>
<comment type="caution">
    <text evidence="1">The sequence shown here is derived from an EMBL/GenBank/DDBJ whole genome shotgun (WGS) entry which is preliminary data.</text>
</comment>
<organism evidence="1 2">
    <name type="scientific">Brevibacterium casei</name>
    <dbReference type="NCBI Taxonomy" id="33889"/>
    <lineage>
        <taxon>Bacteria</taxon>
        <taxon>Bacillati</taxon>
        <taxon>Actinomycetota</taxon>
        <taxon>Actinomycetes</taxon>
        <taxon>Micrococcales</taxon>
        <taxon>Brevibacteriaceae</taxon>
        <taxon>Brevibacterium</taxon>
    </lineage>
</organism>